<evidence type="ECO:0000313" key="2">
    <source>
        <dbReference type="EMBL" id="MEA5583611.1"/>
    </source>
</evidence>
<dbReference type="SMART" id="SM00490">
    <property type="entry name" value="HELICc"/>
    <property type="match status" value="1"/>
</dbReference>
<dbReference type="Pfam" id="PF00271">
    <property type="entry name" value="Helicase_C"/>
    <property type="match status" value="1"/>
</dbReference>
<keyword evidence="2" id="KW-0378">Hydrolase</keyword>
<keyword evidence="2" id="KW-0067">ATP-binding</keyword>
<dbReference type="Gene3D" id="3.40.50.300">
    <property type="entry name" value="P-loop containing nucleotide triphosphate hydrolases"/>
    <property type="match status" value="1"/>
</dbReference>
<dbReference type="GO" id="GO:0004386">
    <property type="term" value="F:helicase activity"/>
    <property type="evidence" value="ECO:0007669"/>
    <property type="project" value="UniProtKB-KW"/>
</dbReference>
<dbReference type="SUPFAM" id="SSF52540">
    <property type="entry name" value="P-loop containing nucleoside triphosphate hydrolases"/>
    <property type="match status" value="1"/>
</dbReference>
<sequence>MSVRTELLINLRQEVFGPRESCYEVLPSQQDPRNEFITGVLIPRDASDEDAKEIEGEAEILGTGMDDYGEDESDEDSPVAAAAPVLDPKSQPRSLGISFIVSATKEIEPTIEICATWARYRSERNPQGHQVFKRIPNFYITPKPISVTNNLTISETDQVKITIRSVLRSDNTYKISIYLVNETSLIDPLSESGKRRFETDDLIFQPQIRVVTGENTKLLPFDSFQPSHEIPELGSLQEEDESLELIYREYLAYARGHLCAAIWKEIDPERPCQGENLLTWTDGFLVQFKCGKQQWQKFSLPDCRTEYVPCYPIQSPAIDWESEIEQTPELNTATLAQAWNSTEMRVALQPLVDGYAAWINQQQTTVSQLESRYHRAANRHLENCRITQERIQEAIELIIQNEEVRLAFCFANKAINLQASWRRPGDDFTWRPFQLAFILMNIPAIANPLHPDRQTCDLLAFPTGGGKTEAYLGLAAFTLGLRRLRSGQVSSKEPTGQGVSVISRYTLRLLTIQQFRRALGLIVASEVLRVENLGMGSPVGWRPKDCQRSDHHIWGTTRFSVGLWVGGSVTPNRLKDIYIPNSTPLLGAISALEGKTGVEGDPAQILNCPCCGSILAIPRDGLLGGKTHTIHLVMQGVVANPSISHQTNNWEELESEPIFSSAPIVNSSNYITLSLSLNIKKGSKLSAGKLEGWWRDKIQPQLNSLNLVPFRISRPGYFKRSHIGSRNGKENIENFEIYCPNPDCDLNNQKVWNEKVPLEFNKKCDKQTIAADKFVWEQPLEAFKGYTNSSSSFSSRIPISAYTVDDQVYSRIPSLLVATVDKFARLAFEPRASALFGNINHYNSRSGFYRDNAGASDPKSHNKAVNPLLPPDLILQDELHLIEGPLGSMVGLYETAVDTLCERMYQGQIVSPKYIASTATVRQSQSQVQCLFNRTVFQFPPPALSADNSFFARTPRNVHPLEIDANGKHPSGRLYVAVCAPGKGAQTPIVRIYSSMFQSIEQLKQSGYSDSDCDPFWTLVGYFNAIRELAGAVTLYRQDIPERLRHNADIMGVTARELEEAIELSSRMDSTELPGLLSSLSLPLPDARDAVLSTSMFGTGVDIDRLGLMVVNGQPKTTSSYIQATGRVGRSTGGLVITFFRASRPRDLDHYEFFTGYHRAIYRYVEPITVTPFASRARERGMGPVAVALLRQARTIQGVNVVSQWAADASHIGNARNSTELGCITEVIKRRSQIQLETRRPPEDQVNREVQGGLDRWETTAQQENNLVYVEYAINKSPTKSVVLGDEQHQQQGFTFVFRNSPQSLREVESMTRFGSISMNQQNQANQGS</sequence>
<dbReference type="InterPro" id="IPR027417">
    <property type="entry name" value="P-loop_NTPase"/>
</dbReference>
<accession>A0ABU5UL05</accession>
<organism evidence="2 3">
    <name type="scientific">Nodularia harveyana UHCC-0300</name>
    <dbReference type="NCBI Taxonomy" id="2974287"/>
    <lineage>
        <taxon>Bacteria</taxon>
        <taxon>Bacillati</taxon>
        <taxon>Cyanobacteriota</taxon>
        <taxon>Cyanophyceae</taxon>
        <taxon>Nostocales</taxon>
        <taxon>Nodulariaceae</taxon>
        <taxon>Nodularia</taxon>
    </lineage>
</organism>
<name>A0ABU5UL05_9CYAN</name>
<keyword evidence="2" id="KW-0347">Helicase</keyword>
<dbReference type="RefSeq" id="WP_323197907.1">
    <property type="nucleotide sequence ID" value="NZ_JAYGHG010000049.1"/>
</dbReference>
<comment type="caution">
    <text evidence="2">The sequence shown here is derived from an EMBL/GenBank/DDBJ whole genome shotgun (WGS) entry which is preliminary data.</text>
</comment>
<proteinExistence type="predicted"/>
<gene>
    <name evidence="2" type="primary">drmA</name>
    <name evidence="2" type="ORF">VB620_19990</name>
</gene>
<dbReference type="EMBL" id="JAYGHG010000049">
    <property type="protein sequence ID" value="MEA5583611.1"/>
    <property type="molecule type" value="Genomic_DNA"/>
</dbReference>
<dbReference type="NCBIfam" id="NF038326">
    <property type="entry name" value="DISARM_DrmAL"/>
    <property type="match status" value="1"/>
</dbReference>
<dbReference type="InterPro" id="IPR001650">
    <property type="entry name" value="Helicase_C-like"/>
</dbReference>
<keyword evidence="2" id="KW-0547">Nucleotide-binding</keyword>
<keyword evidence="3" id="KW-1185">Reference proteome</keyword>
<evidence type="ECO:0000313" key="3">
    <source>
        <dbReference type="Proteomes" id="UP001302120"/>
    </source>
</evidence>
<dbReference type="PROSITE" id="PS51194">
    <property type="entry name" value="HELICASE_CTER"/>
    <property type="match status" value="1"/>
</dbReference>
<reference evidence="2 3" key="1">
    <citation type="submission" date="2023-12" db="EMBL/GenBank/DDBJ databases">
        <title>Baltic Sea Cyanobacteria.</title>
        <authorList>
            <person name="Delbaje E."/>
            <person name="Fewer D.P."/>
            <person name="Shishido T.K."/>
        </authorList>
    </citation>
    <scope>NUCLEOTIDE SEQUENCE [LARGE SCALE GENOMIC DNA]</scope>
    <source>
        <strain evidence="2 3">UHCC-0300</strain>
    </source>
</reference>
<feature type="domain" description="Helicase C-terminal" evidence="1">
    <location>
        <begin position="995"/>
        <end position="1169"/>
    </location>
</feature>
<protein>
    <submittedName>
        <fullName evidence="2">DISARM system helicase DrmA</fullName>
    </submittedName>
</protein>
<dbReference type="CDD" id="cd18785">
    <property type="entry name" value="SF2_C"/>
    <property type="match status" value="1"/>
</dbReference>
<dbReference type="Proteomes" id="UP001302120">
    <property type="component" value="Unassembled WGS sequence"/>
</dbReference>
<evidence type="ECO:0000259" key="1">
    <source>
        <dbReference type="PROSITE" id="PS51194"/>
    </source>
</evidence>